<dbReference type="GO" id="GO:0005737">
    <property type="term" value="C:cytoplasm"/>
    <property type="evidence" value="ECO:0007669"/>
    <property type="project" value="TreeGrafter"/>
</dbReference>
<keyword evidence="1" id="KW-0812">Transmembrane</keyword>
<name>B0DAL1_LACBS</name>
<feature type="transmembrane region" description="Helical" evidence="1">
    <location>
        <begin position="7"/>
        <end position="26"/>
    </location>
</feature>
<sequence length="480" mass="54713">MYLARRVLVYAVVTSFFLLNILLFGVPRSVFQSGKGNVENEQEIPDFSRYESLYTVPEGEFPLDDPTKRVIIVGDIHGMIEPLQHVFPSFLHPASPNGLCSILLDQLSYDSRSDVLVHTGDVVSRGPHKGSMAALAFMVANNVTGVRGNHEQKVVEWRGWIDWIHTLPQGKRWLERTERQWHESNLDPSRAKFWVEMQKRKASEEDQRWWKLVPRKWIMFGDHYKIAREMDSEHFNYLLDLPLKLYVPNAHLFVVHAGLLPSDPRYPYYDASRQPLARKPTRLGGIDVVDGDEEEVNDAVKDLRKVQEMALITEIPQNLDPWTSLNMRSVKGGKVVKSNKGDPWSNLWEREMGHCVGFNNEYSNASSRKEHPLPCYPLSVVYGHSAARGLDVKRWTVGLDSGCIYGRKLSALVIGGRRKKKLRRLDELGEEEEGEDLDVGLIADTKGKDVDDAKKSNEIVIPFGDNGTARIFSVKCQKPR</sequence>
<keyword evidence="1" id="KW-0472">Membrane</keyword>
<reference evidence="3 4" key="1">
    <citation type="journal article" date="2008" name="Nature">
        <title>The genome of Laccaria bicolor provides insights into mycorrhizal symbiosis.</title>
        <authorList>
            <person name="Martin F."/>
            <person name="Aerts A."/>
            <person name="Ahren D."/>
            <person name="Brun A."/>
            <person name="Danchin E.G.J."/>
            <person name="Duchaussoy F."/>
            <person name="Gibon J."/>
            <person name="Kohler A."/>
            <person name="Lindquist E."/>
            <person name="Pereda V."/>
            <person name="Salamov A."/>
            <person name="Shapiro H.J."/>
            <person name="Wuyts J."/>
            <person name="Blaudez D."/>
            <person name="Buee M."/>
            <person name="Brokstein P."/>
            <person name="Canbaeck B."/>
            <person name="Cohen D."/>
            <person name="Courty P.E."/>
            <person name="Coutinho P.M."/>
            <person name="Delaruelle C."/>
            <person name="Detter J.C."/>
            <person name="Deveau A."/>
            <person name="DiFazio S."/>
            <person name="Duplessis S."/>
            <person name="Fraissinet-Tachet L."/>
            <person name="Lucic E."/>
            <person name="Frey-Klett P."/>
            <person name="Fourrey C."/>
            <person name="Feussner I."/>
            <person name="Gay G."/>
            <person name="Grimwood J."/>
            <person name="Hoegger P.J."/>
            <person name="Jain P."/>
            <person name="Kilaru S."/>
            <person name="Labbe J."/>
            <person name="Lin Y.C."/>
            <person name="Legue V."/>
            <person name="Le Tacon F."/>
            <person name="Marmeisse R."/>
            <person name="Melayah D."/>
            <person name="Montanini B."/>
            <person name="Muratet M."/>
            <person name="Nehls U."/>
            <person name="Niculita-Hirzel H."/>
            <person name="Oudot-Le Secq M.P."/>
            <person name="Peter M."/>
            <person name="Quesneville H."/>
            <person name="Rajashekar B."/>
            <person name="Reich M."/>
            <person name="Rouhier N."/>
            <person name="Schmutz J."/>
            <person name="Yin T."/>
            <person name="Chalot M."/>
            <person name="Henrissat B."/>
            <person name="Kuees U."/>
            <person name="Lucas S."/>
            <person name="Van de Peer Y."/>
            <person name="Podila G.K."/>
            <person name="Polle A."/>
            <person name="Pukkila P.J."/>
            <person name="Richardson P.M."/>
            <person name="Rouze P."/>
            <person name="Sanders I.R."/>
            <person name="Stajich J.E."/>
            <person name="Tunlid A."/>
            <person name="Tuskan G."/>
            <person name="Grigoriev I.V."/>
        </authorList>
    </citation>
    <scope>NUCLEOTIDE SEQUENCE [LARGE SCALE GENOMIC DNA]</scope>
    <source>
        <strain evidence="4">S238N-H82 / ATCC MYA-4686</strain>
    </source>
</reference>
<dbReference type="PANTHER" id="PTHR42850:SF4">
    <property type="entry name" value="ZINC-DEPENDENT ENDOPOLYPHOSPHATASE"/>
    <property type="match status" value="1"/>
</dbReference>
<keyword evidence="1" id="KW-1133">Transmembrane helix</keyword>
<accession>B0DAL1</accession>
<dbReference type="KEGG" id="lbc:LACBIDRAFT_297361"/>
<protein>
    <submittedName>
        <fullName evidence="3">Predicted protein</fullName>
    </submittedName>
</protein>
<dbReference type="AlphaFoldDB" id="B0DAL1"/>
<dbReference type="InterPro" id="IPR004843">
    <property type="entry name" value="Calcineurin-like_PHP"/>
</dbReference>
<dbReference type="PANTHER" id="PTHR42850">
    <property type="entry name" value="METALLOPHOSPHOESTERASE"/>
    <property type="match status" value="1"/>
</dbReference>
<dbReference type="SUPFAM" id="SSF56300">
    <property type="entry name" value="Metallo-dependent phosphatases"/>
    <property type="match status" value="1"/>
</dbReference>
<evidence type="ECO:0000259" key="2">
    <source>
        <dbReference type="Pfam" id="PF00149"/>
    </source>
</evidence>
<feature type="domain" description="Calcineurin-like phosphoesterase" evidence="2">
    <location>
        <begin position="69"/>
        <end position="251"/>
    </location>
</feature>
<dbReference type="STRING" id="486041.B0DAL1"/>
<evidence type="ECO:0000256" key="1">
    <source>
        <dbReference type="SAM" id="Phobius"/>
    </source>
</evidence>
<gene>
    <name evidence="3" type="ORF">LACBIDRAFT_297361</name>
</gene>
<dbReference type="EMBL" id="DS547101">
    <property type="protein sequence ID" value="EDR08551.1"/>
    <property type="molecule type" value="Genomic_DNA"/>
</dbReference>
<dbReference type="RefSeq" id="XP_001880776.1">
    <property type="nucleotide sequence ID" value="XM_001880741.1"/>
</dbReference>
<dbReference type="OrthoDB" id="10267127at2759"/>
<proteinExistence type="predicted"/>
<dbReference type="GO" id="GO:0006798">
    <property type="term" value="P:polyphosphate catabolic process"/>
    <property type="evidence" value="ECO:0007669"/>
    <property type="project" value="TreeGrafter"/>
</dbReference>
<dbReference type="InParanoid" id="B0DAL1"/>
<dbReference type="GeneID" id="6076383"/>
<organism evidence="4">
    <name type="scientific">Laccaria bicolor (strain S238N-H82 / ATCC MYA-4686)</name>
    <name type="common">Bicoloured deceiver</name>
    <name type="synonym">Laccaria laccata var. bicolor</name>
    <dbReference type="NCBI Taxonomy" id="486041"/>
    <lineage>
        <taxon>Eukaryota</taxon>
        <taxon>Fungi</taxon>
        <taxon>Dikarya</taxon>
        <taxon>Basidiomycota</taxon>
        <taxon>Agaricomycotina</taxon>
        <taxon>Agaricomycetes</taxon>
        <taxon>Agaricomycetidae</taxon>
        <taxon>Agaricales</taxon>
        <taxon>Agaricineae</taxon>
        <taxon>Hydnangiaceae</taxon>
        <taxon>Laccaria</taxon>
    </lineage>
</organism>
<dbReference type="GO" id="GO:0000298">
    <property type="term" value="F:endopolyphosphatase activity"/>
    <property type="evidence" value="ECO:0007669"/>
    <property type="project" value="TreeGrafter"/>
</dbReference>
<dbReference type="Gene3D" id="3.60.21.10">
    <property type="match status" value="1"/>
</dbReference>
<dbReference type="Proteomes" id="UP000001194">
    <property type="component" value="Unassembled WGS sequence"/>
</dbReference>
<dbReference type="HOGENOM" id="CLU_023125_0_3_1"/>
<dbReference type="GO" id="GO:0016791">
    <property type="term" value="F:phosphatase activity"/>
    <property type="evidence" value="ECO:0007669"/>
    <property type="project" value="TreeGrafter"/>
</dbReference>
<evidence type="ECO:0000313" key="3">
    <source>
        <dbReference type="EMBL" id="EDR08551.1"/>
    </source>
</evidence>
<dbReference type="InterPro" id="IPR050126">
    <property type="entry name" value="Ap4A_hydrolase"/>
</dbReference>
<evidence type="ECO:0000313" key="4">
    <source>
        <dbReference type="Proteomes" id="UP000001194"/>
    </source>
</evidence>
<dbReference type="Pfam" id="PF00149">
    <property type="entry name" value="Metallophos"/>
    <property type="match status" value="1"/>
</dbReference>
<keyword evidence="4" id="KW-1185">Reference proteome</keyword>
<dbReference type="InterPro" id="IPR029052">
    <property type="entry name" value="Metallo-depent_PP-like"/>
</dbReference>